<feature type="binding site" evidence="5">
    <location>
        <position position="108"/>
    </location>
    <ligand>
        <name>a divalent metal cation</name>
        <dbReference type="ChEBI" id="CHEBI:60240"/>
        <label>1</label>
    </ligand>
</feature>
<dbReference type="Pfam" id="PF01784">
    <property type="entry name" value="DUF34_NIF3"/>
    <property type="match status" value="1"/>
</dbReference>
<gene>
    <name evidence="6" type="ORF">C3B54_11908</name>
</gene>
<evidence type="ECO:0000256" key="4">
    <source>
        <dbReference type="ARBA" id="ARBA00022723"/>
    </source>
</evidence>
<comment type="subunit">
    <text evidence="2">Homohexamer.</text>
</comment>
<evidence type="ECO:0000313" key="7">
    <source>
        <dbReference type="Proteomes" id="UP000243077"/>
    </source>
</evidence>
<dbReference type="GO" id="GO:0046872">
    <property type="term" value="F:metal ion binding"/>
    <property type="evidence" value="ECO:0007669"/>
    <property type="project" value="UniProtKB-KW"/>
</dbReference>
<protein>
    <recommendedName>
        <fullName evidence="3">GTP cyclohydrolase 1 type 2 homolog</fullName>
    </recommendedName>
</protein>
<dbReference type="KEGG" id="psai:C3B54_11908"/>
<evidence type="ECO:0000256" key="2">
    <source>
        <dbReference type="ARBA" id="ARBA00011643"/>
    </source>
</evidence>
<reference evidence="6 7" key="1">
    <citation type="submission" date="2018-02" db="EMBL/GenBank/DDBJ databases">
        <title>Complete genome of the streamlined marine actinobacterium Pontimonas salivibrio CL-TW6 adapted to coastal planktonic lifestype.</title>
        <authorList>
            <person name="Cho B.C."/>
            <person name="Hardies S.C."/>
            <person name="Jang G.I."/>
            <person name="Hwang C.Y."/>
        </authorList>
    </citation>
    <scope>NUCLEOTIDE SEQUENCE [LARGE SCALE GENOMIC DNA]</scope>
    <source>
        <strain evidence="6 7">CL-TW6</strain>
    </source>
</reference>
<proteinExistence type="inferred from homology"/>
<dbReference type="AlphaFoldDB" id="A0A2L2BQC5"/>
<keyword evidence="7" id="KW-1185">Reference proteome</keyword>
<organism evidence="6 7">
    <name type="scientific">Pontimonas salivibrio</name>
    <dbReference type="NCBI Taxonomy" id="1159327"/>
    <lineage>
        <taxon>Bacteria</taxon>
        <taxon>Bacillati</taxon>
        <taxon>Actinomycetota</taxon>
        <taxon>Actinomycetes</taxon>
        <taxon>Micrococcales</taxon>
        <taxon>Microbacteriaceae</taxon>
        <taxon>Pontimonas</taxon>
    </lineage>
</organism>
<keyword evidence="4 5" id="KW-0479">Metal-binding</keyword>
<feature type="binding site" evidence="5">
    <location>
        <position position="70"/>
    </location>
    <ligand>
        <name>a divalent metal cation</name>
        <dbReference type="ChEBI" id="CHEBI:60240"/>
        <label>1</label>
    </ligand>
</feature>
<dbReference type="PANTHER" id="PTHR13799:SF14">
    <property type="entry name" value="GTP CYCLOHYDROLASE 1 TYPE 2 HOMOLOG"/>
    <property type="match status" value="1"/>
</dbReference>
<comment type="similarity">
    <text evidence="1">Belongs to the GTP cyclohydrolase I type 2/NIF3 family.</text>
</comment>
<dbReference type="InterPro" id="IPR036069">
    <property type="entry name" value="DUF34/NIF3_sf"/>
</dbReference>
<evidence type="ECO:0000256" key="5">
    <source>
        <dbReference type="PIRSR" id="PIRSR602678-1"/>
    </source>
</evidence>
<keyword evidence="6" id="KW-0378">Hydrolase</keyword>
<dbReference type="SUPFAM" id="SSF102705">
    <property type="entry name" value="NIF3 (NGG1p interacting factor 3)-like"/>
    <property type="match status" value="1"/>
</dbReference>
<feature type="binding site" evidence="5">
    <location>
        <position position="235"/>
    </location>
    <ligand>
        <name>a divalent metal cation</name>
        <dbReference type="ChEBI" id="CHEBI:60240"/>
        <label>1</label>
    </ligand>
</feature>
<dbReference type="NCBIfam" id="TIGR00486">
    <property type="entry name" value="YbgI_SA1388"/>
    <property type="match status" value="1"/>
</dbReference>
<dbReference type="Proteomes" id="UP000243077">
    <property type="component" value="Chromosome"/>
</dbReference>
<dbReference type="Gene3D" id="3.40.1390.30">
    <property type="entry name" value="NIF3 (NGG1p interacting factor 3)-like"/>
    <property type="match status" value="2"/>
</dbReference>
<sequence>MNNCELSVQEFVDVLDTLWPRELAEDWDAVGLVLGRPSASVEKVMLVVDITLDTVNEAVAEGVDVIVSHHPLLFRPVNSLVEDEVKGHLVAALVRAGIAVFSAHTNADAVDRGTSESVGGALGLQGMTPITPSVTSDAGIGRVGTLPSPVRLYDLATQLGRLVPQTAGGVKVSGDPDQMVSRVALCTGAGDSLLDHPEVLASDVYITGDLRHHPASDVQQARQLGRGPCLIDVSHFASEWFFLDGVRHTLQQDLPDLDIRVSDIVTDPWDFVVHPG</sequence>
<dbReference type="EMBL" id="CP026923">
    <property type="protein sequence ID" value="AVG23880.1"/>
    <property type="molecule type" value="Genomic_DNA"/>
</dbReference>
<dbReference type="PANTHER" id="PTHR13799">
    <property type="entry name" value="NGG1 INTERACTING FACTOR 3"/>
    <property type="match status" value="1"/>
</dbReference>
<dbReference type="FunFam" id="3.40.1390.30:FF:000001">
    <property type="entry name" value="GTP cyclohydrolase 1 type 2"/>
    <property type="match status" value="1"/>
</dbReference>
<dbReference type="GO" id="GO:0016787">
    <property type="term" value="F:hydrolase activity"/>
    <property type="evidence" value="ECO:0007669"/>
    <property type="project" value="UniProtKB-KW"/>
</dbReference>
<evidence type="ECO:0000256" key="1">
    <source>
        <dbReference type="ARBA" id="ARBA00006964"/>
    </source>
</evidence>
<dbReference type="OrthoDB" id="9795763at2"/>
<dbReference type="GO" id="GO:0005737">
    <property type="term" value="C:cytoplasm"/>
    <property type="evidence" value="ECO:0007669"/>
    <property type="project" value="TreeGrafter"/>
</dbReference>
<feature type="binding site" evidence="5">
    <location>
        <position position="69"/>
    </location>
    <ligand>
        <name>a divalent metal cation</name>
        <dbReference type="ChEBI" id="CHEBI:60240"/>
        <label>1</label>
    </ligand>
</feature>
<dbReference type="InterPro" id="IPR002678">
    <property type="entry name" value="DUF34/NIF3"/>
</dbReference>
<feature type="binding site" evidence="5">
    <location>
        <position position="239"/>
    </location>
    <ligand>
        <name>a divalent metal cation</name>
        <dbReference type="ChEBI" id="CHEBI:60240"/>
        <label>1</label>
    </ligand>
</feature>
<evidence type="ECO:0000313" key="6">
    <source>
        <dbReference type="EMBL" id="AVG23880.1"/>
    </source>
</evidence>
<evidence type="ECO:0000256" key="3">
    <source>
        <dbReference type="ARBA" id="ARBA00022112"/>
    </source>
</evidence>
<accession>A0A2L2BQC5</accession>
<name>A0A2L2BQC5_9MICO</name>